<dbReference type="GO" id="GO:0071949">
    <property type="term" value="F:FAD binding"/>
    <property type="evidence" value="ECO:0007669"/>
    <property type="project" value="InterPro"/>
</dbReference>
<dbReference type="Proteomes" id="UP000320179">
    <property type="component" value="Chromosome"/>
</dbReference>
<protein>
    <recommendedName>
        <fullName evidence="2">FAD-binding domain-containing protein</fullName>
    </recommendedName>
</protein>
<gene>
    <name evidence="3" type="ORF">BHS09_15845</name>
</gene>
<dbReference type="EMBL" id="CP017174">
    <property type="protein sequence ID" value="QDE68332.1"/>
    <property type="molecule type" value="Genomic_DNA"/>
</dbReference>
<dbReference type="AlphaFoldDB" id="A0AAE6KSH4"/>
<reference evidence="3 4" key="1">
    <citation type="journal article" date="2019" name="Science">
        <title>Social genes are selection hotspots in kin groups of a soil microbe.</title>
        <authorList>
            <person name="Wielgoss S."/>
            <person name="Wolfensberger R."/>
            <person name="Sun L."/>
            <person name="Fiegna F."/>
            <person name="Velicer G.J."/>
        </authorList>
    </citation>
    <scope>NUCLEOTIDE SEQUENCE [LARGE SCALE GENOMIC DNA]</scope>
    <source>
        <strain evidence="3 4">MC3.5.9c15</strain>
    </source>
</reference>
<evidence type="ECO:0000256" key="1">
    <source>
        <dbReference type="ARBA" id="ARBA00023002"/>
    </source>
</evidence>
<dbReference type="PANTHER" id="PTHR43747">
    <property type="entry name" value="FAD-BINDING PROTEIN"/>
    <property type="match status" value="1"/>
</dbReference>
<dbReference type="GO" id="GO:0016491">
    <property type="term" value="F:oxidoreductase activity"/>
    <property type="evidence" value="ECO:0007669"/>
    <property type="project" value="UniProtKB-KW"/>
</dbReference>
<dbReference type="PANTHER" id="PTHR43747:SF5">
    <property type="entry name" value="FAD-BINDING DOMAIN-CONTAINING PROTEIN"/>
    <property type="match status" value="1"/>
</dbReference>
<dbReference type="InterPro" id="IPR036188">
    <property type="entry name" value="FAD/NAD-bd_sf"/>
</dbReference>
<evidence type="ECO:0000313" key="4">
    <source>
        <dbReference type="Proteomes" id="UP000320179"/>
    </source>
</evidence>
<dbReference type="InterPro" id="IPR002938">
    <property type="entry name" value="FAD-bd"/>
</dbReference>
<accession>A0AAE6KSH4</accession>
<evidence type="ECO:0000313" key="3">
    <source>
        <dbReference type="EMBL" id="QDE68332.1"/>
    </source>
</evidence>
<sequence length="556" mass="62295">MGTDYDVAILGSGISGSLLAAILAKRGARVVMIDAAAHPKFAVGESTVGHTSSMLELLGMQFDIPEFVQLSTFMGARKHIASAIGIKRGFAFIHHDKSRPFDLDYSNQLVISPILHGPEAHWYRQDIDAYVAHIAVRYGCDLKQQLRVKDIDLGLDKVTLVSERNERITCRYLVDAAGPNSPVARQQALRDTPTRCKTHSRSIFTHMIGVKPFDDVLVGAERKPSPVPWFQCTLHHIFDGGWLWVIPFNNHKWSTNPLCSVGLQLDPRRWPVPEGITPEQEFNAWLKENPVVERQFVGARAVREWVSVPRLQYSSKRTIGHRYCLLGHAAGFIDPLFSRGLAGTMMSVHSLSLRLLEALKDDDFDVSRFETFNRLQQGLLNHNDELVNSAFIAFRDFELWNAFFRVWVVGEAALDFLRLLKAKFQFKETQDERVFHGMDEVPYPGLLCPDDAAYKKLWDESVASIEAVERGEMSSEDATRFIVQGLQHAQIVSPALGLTDPSRHHFDGSSVTDALSAFAWGKLSAPESIKQRYAGLPAGGMLRMMMNNIVSAALRS</sequence>
<keyword evidence="1" id="KW-0560">Oxidoreductase</keyword>
<dbReference type="PRINTS" id="PR00420">
    <property type="entry name" value="RNGMNOXGNASE"/>
</dbReference>
<name>A0AAE6KSH4_MYXXA</name>
<evidence type="ECO:0000259" key="2">
    <source>
        <dbReference type="Pfam" id="PF01494"/>
    </source>
</evidence>
<feature type="domain" description="FAD-binding" evidence="2">
    <location>
        <begin position="4"/>
        <end position="360"/>
    </location>
</feature>
<dbReference type="InterPro" id="IPR050816">
    <property type="entry name" value="Flavin-dep_Halogenase_NPB"/>
</dbReference>
<proteinExistence type="predicted"/>
<dbReference type="Gene3D" id="3.50.50.60">
    <property type="entry name" value="FAD/NAD(P)-binding domain"/>
    <property type="match status" value="1"/>
</dbReference>
<dbReference type="SUPFAM" id="SSF51905">
    <property type="entry name" value="FAD/NAD(P)-binding domain"/>
    <property type="match status" value="1"/>
</dbReference>
<organism evidence="3 4">
    <name type="scientific">Myxococcus xanthus</name>
    <dbReference type="NCBI Taxonomy" id="34"/>
    <lineage>
        <taxon>Bacteria</taxon>
        <taxon>Pseudomonadati</taxon>
        <taxon>Myxococcota</taxon>
        <taxon>Myxococcia</taxon>
        <taxon>Myxococcales</taxon>
        <taxon>Cystobacterineae</taxon>
        <taxon>Myxococcaceae</taxon>
        <taxon>Myxococcus</taxon>
    </lineage>
</organism>
<dbReference type="Pfam" id="PF01494">
    <property type="entry name" value="FAD_binding_3"/>
    <property type="match status" value="1"/>
</dbReference>